<protein>
    <submittedName>
        <fullName evidence="6">Putative feruloyl esterase b protein</fullName>
    </submittedName>
</protein>
<keyword evidence="2 5" id="KW-0732">Signal</keyword>
<evidence type="ECO:0000313" key="6">
    <source>
        <dbReference type="EMBL" id="KAF5874782.1"/>
    </source>
</evidence>
<name>A0A8H6AWC0_9HELO</name>
<comment type="caution">
    <text evidence="6">The sequence shown here is derived from an EMBL/GenBank/DDBJ whole genome shotgun (WGS) entry which is preliminary data.</text>
</comment>
<evidence type="ECO:0000256" key="1">
    <source>
        <dbReference type="ARBA" id="ARBA00022487"/>
    </source>
</evidence>
<dbReference type="Proteomes" id="UP000531561">
    <property type="component" value="Unassembled WGS sequence"/>
</dbReference>
<evidence type="ECO:0000313" key="7">
    <source>
        <dbReference type="Proteomes" id="UP000531561"/>
    </source>
</evidence>
<accession>A0A8H6AWC0</accession>
<keyword evidence="4" id="KW-1015">Disulfide bond</keyword>
<feature type="signal peptide" evidence="5">
    <location>
        <begin position="1"/>
        <end position="24"/>
    </location>
</feature>
<keyword evidence="1" id="KW-0719">Serine esterase</keyword>
<sequence length="173" mass="19655">MPLYIPPSLRILLLTLLTSRRTEQAQTVQNIHSNYTINGQFTFPGLEIGSESEWNVLLSGPEPAPLGFQYIQDMLLDDPQWSWQNYTDSLVSLADDENPRNITADDFAAMSQYFSNRGKVLMYHGMADGLIPTGSSTYFYESVAREFAGHSSIFKTIFQTRRCLYEFTIAGFQ</sequence>
<feature type="chain" id="PRO_5042503091" evidence="5">
    <location>
        <begin position="25"/>
        <end position="173"/>
    </location>
</feature>
<dbReference type="GO" id="GO:0052689">
    <property type="term" value="F:carboxylic ester hydrolase activity"/>
    <property type="evidence" value="ECO:0007669"/>
    <property type="project" value="UniProtKB-KW"/>
</dbReference>
<dbReference type="GeneID" id="59257333"/>
<evidence type="ECO:0000256" key="5">
    <source>
        <dbReference type="SAM" id="SignalP"/>
    </source>
</evidence>
<evidence type="ECO:0000256" key="2">
    <source>
        <dbReference type="ARBA" id="ARBA00022729"/>
    </source>
</evidence>
<dbReference type="AlphaFoldDB" id="A0A8H6AWC0"/>
<dbReference type="EMBL" id="JABFCT010000006">
    <property type="protein sequence ID" value="KAF5874782.1"/>
    <property type="molecule type" value="Genomic_DNA"/>
</dbReference>
<dbReference type="PANTHER" id="PTHR33938">
    <property type="entry name" value="FERULOYL ESTERASE B-RELATED"/>
    <property type="match status" value="1"/>
</dbReference>
<dbReference type="OrthoDB" id="3039123at2759"/>
<dbReference type="PANTHER" id="PTHR33938:SF2">
    <property type="entry name" value="CARBOXYLIC ESTER HYDROLASE"/>
    <property type="match status" value="1"/>
</dbReference>
<evidence type="ECO:0000256" key="4">
    <source>
        <dbReference type="ARBA" id="ARBA00023157"/>
    </source>
</evidence>
<reference evidence="6 7" key="1">
    <citation type="journal article" date="2020" name="Phytopathology">
        <title>A high-quality genome resource of Botrytis fragariae, a new and rapidly spreading fungal pathogen causing strawberry gray mold in the U.S.A.</title>
        <authorList>
            <person name="Wu Y."/>
            <person name="Saski C.A."/>
            <person name="Schnabel G."/>
            <person name="Xiao S."/>
            <person name="Hu M."/>
        </authorList>
    </citation>
    <scope>NUCLEOTIDE SEQUENCE [LARGE SCALE GENOMIC DNA]</scope>
    <source>
        <strain evidence="6 7">BVB16</strain>
    </source>
</reference>
<dbReference type="InterPro" id="IPR011118">
    <property type="entry name" value="Tannase/feruloyl_esterase"/>
</dbReference>
<organism evidence="6 7">
    <name type="scientific">Botrytis fragariae</name>
    <dbReference type="NCBI Taxonomy" id="1964551"/>
    <lineage>
        <taxon>Eukaryota</taxon>
        <taxon>Fungi</taxon>
        <taxon>Dikarya</taxon>
        <taxon>Ascomycota</taxon>
        <taxon>Pezizomycotina</taxon>
        <taxon>Leotiomycetes</taxon>
        <taxon>Helotiales</taxon>
        <taxon>Sclerotiniaceae</taxon>
        <taxon>Botrytis</taxon>
    </lineage>
</organism>
<keyword evidence="7" id="KW-1185">Reference proteome</keyword>
<gene>
    <name evidence="6" type="ORF">Bfra_003231</name>
</gene>
<evidence type="ECO:0000256" key="3">
    <source>
        <dbReference type="ARBA" id="ARBA00022801"/>
    </source>
</evidence>
<proteinExistence type="predicted"/>
<keyword evidence="3" id="KW-0378">Hydrolase</keyword>
<dbReference type="RefSeq" id="XP_037193728.1">
    <property type="nucleotide sequence ID" value="XM_037333641.1"/>
</dbReference>